<dbReference type="Proteomes" id="UP000315983">
    <property type="component" value="Unassembled WGS sequence"/>
</dbReference>
<dbReference type="GeneID" id="93771302"/>
<evidence type="ECO:0000313" key="2">
    <source>
        <dbReference type="EMBL" id="GIM87102.1"/>
    </source>
</evidence>
<organism evidence="3 4">
    <name type="scientific">Salinispora arenicola</name>
    <dbReference type="NCBI Taxonomy" id="168697"/>
    <lineage>
        <taxon>Bacteria</taxon>
        <taxon>Bacillati</taxon>
        <taxon>Actinomycetota</taxon>
        <taxon>Actinomycetes</taxon>
        <taxon>Micromonosporales</taxon>
        <taxon>Micromonosporaceae</taxon>
        <taxon>Salinispora</taxon>
    </lineage>
</organism>
<sequence>MTTTPPLQWATPDPVSDRLVIVGCSRRKLATNRPAPALDLYLGGCVPQLRARLGSHPAHRARIRILSAEHGVLTADTALRPYNRPLDHARAAELRPVVSATLLAEAATAGMPRRLLVVAEPLYLHLLGDLLDNNSLRPKLTWIPTHHRWPEAEATLDEWGWP</sequence>
<reference evidence="2 5" key="2">
    <citation type="submission" date="2021-03" db="EMBL/GenBank/DDBJ databases">
        <title>Whole genome shotgun sequence of Salinispora arenicola NBRC 105043.</title>
        <authorList>
            <person name="Komaki H."/>
            <person name="Tamura T."/>
        </authorList>
    </citation>
    <scope>NUCLEOTIDE SEQUENCE [LARGE SCALE GENOMIC DNA]</scope>
    <source>
        <strain evidence="2 5">NBRC 105043</strain>
    </source>
</reference>
<proteinExistence type="predicted"/>
<gene>
    <name evidence="3" type="ORF">FB564_2044</name>
    <name evidence="2" type="ORF">Sar04_38380</name>
</gene>
<feature type="domain" description="DUF6884" evidence="1">
    <location>
        <begin position="20"/>
        <end position="131"/>
    </location>
</feature>
<dbReference type="AlphaFoldDB" id="A0A542XM86"/>
<evidence type="ECO:0000313" key="5">
    <source>
        <dbReference type="Proteomes" id="UP000677457"/>
    </source>
</evidence>
<accession>A0A542XM86</accession>
<evidence type="ECO:0000259" key="1">
    <source>
        <dbReference type="Pfam" id="PF21818"/>
    </source>
</evidence>
<dbReference type="EMBL" id="VFOL01000001">
    <property type="protein sequence ID" value="TQL36910.1"/>
    <property type="molecule type" value="Genomic_DNA"/>
</dbReference>
<reference evidence="3 4" key="1">
    <citation type="submission" date="2019-06" db="EMBL/GenBank/DDBJ databases">
        <title>Sequencing the genomes of 1000 actinobacteria strains.</title>
        <authorList>
            <person name="Klenk H.-P."/>
        </authorList>
    </citation>
    <scope>NUCLEOTIDE SEQUENCE [LARGE SCALE GENOMIC DNA]</scope>
    <source>
        <strain evidence="3 4">DSM 44819</strain>
    </source>
</reference>
<protein>
    <recommendedName>
        <fullName evidence="1">DUF6884 domain-containing protein</fullName>
    </recommendedName>
</protein>
<dbReference type="Proteomes" id="UP000677457">
    <property type="component" value="Unassembled WGS sequence"/>
</dbReference>
<evidence type="ECO:0000313" key="4">
    <source>
        <dbReference type="Proteomes" id="UP000315983"/>
    </source>
</evidence>
<dbReference type="InterPro" id="IPR049251">
    <property type="entry name" value="DUF6884"/>
</dbReference>
<dbReference type="Pfam" id="PF21818">
    <property type="entry name" value="DUF6884"/>
    <property type="match status" value="1"/>
</dbReference>
<keyword evidence="5" id="KW-1185">Reference proteome</keyword>
<name>A0A542XM86_SALAC</name>
<evidence type="ECO:0000313" key="3">
    <source>
        <dbReference type="EMBL" id="TQL36910.1"/>
    </source>
</evidence>
<dbReference type="EMBL" id="BOQM01000030">
    <property type="protein sequence ID" value="GIM87102.1"/>
    <property type="molecule type" value="Genomic_DNA"/>
</dbReference>
<dbReference type="RefSeq" id="WP_142116345.1">
    <property type="nucleotide sequence ID" value="NZ_BOQM01000030.1"/>
</dbReference>
<comment type="caution">
    <text evidence="3">The sequence shown here is derived from an EMBL/GenBank/DDBJ whole genome shotgun (WGS) entry which is preliminary data.</text>
</comment>